<reference evidence="2 3" key="1">
    <citation type="submission" date="2019-03" db="EMBL/GenBank/DDBJ databases">
        <title>First draft genome of Liparis tanakae, snailfish: a comprehensive survey of snailfish specific genes.</title>
        <authorList>
            <person name="Kim W."/>
            <person name="Song I."/>
            <person name="Jeong J.-H."/>
            <person name="Kim D."/>
            <person name="Kim S."/>
            <person name="Ryu S."/>
            <person name="Song J.Y."/>
            <person name="Lee S.K."/>
        </authorList>
    </citation>
    <scope>NUCLEOTIDE SEQUENCE [LARGE SCALE GENOMIC DNA]</scope>
    <source>
        <tissue evidence="2">Muscle</tissue>
    </source>
</reference>
<dbReference type="EMBL" id="SRLO01001890">
    <property type="protein sequence ID" value="TNN34781.1"/>
    <property type="molecule type" value="Genomic_DNA"/>
</dbReference>
<organism evidence="2 3">
    <name type="scientific">Liparis tanakae</name>
    <name type="common">Tanaka's snailfish</name>
    <dbReference type="NCBI Taxonomy" id="230148"/>
    <lineage>
        <taxon>Eukaryota</taxon>
        <taxon>Metazoa</taxon>
        <taxon>Chordata</taxon>
        <taxon>Craniata</taxon>
        <taxon>Vertebrata</taxon>
        <taxon>Euteleostomi</taxon>
        <taxon>Actinopterygii</taxon>
        <taxon>Neopterygii</taxon>
        <taxon>Teleostei</taxon>
        <taxon>Neoteleostei</taxon>
        <taxon>Acanthomorphata</taxon>
        <taxon>Eupercaria</taxon>
        <taxon>Perciformes</taxon>
        <taxon>Cottioidei</taxon>
        <taxon>Cottales</taxon>
        <taxon>Liparidae</taxon>
        <taxon>Liparis</taxon>
    </lineage>
</organism>
<keyword evidence="3" id="KW-1185">Reference proteome</keyword>
<protein>
    <submittedName>
        <fullName evidence="2">Uncharacterized protein</fullName>
    </submittedName>
</protein>
<gene>
    <name evidence="2" type="ORF">EYF80_055052</name>
</gene>
<dbReference type="AlphaFoldDB" id="A0A4Z2F1Y6"/>
<accession>A0A4Z2F1Y6</accession>
<sequence>MWLSRPADSRLASESAAGWLGRRCFWLSSSSLMRSERASGGLKEPEPSRSSKHAKCLQLNCHRRLLRNHSNRTKALKEQKLPEVHGGGSAARRLGGVGCSAPGGGAARADAAALRLPSGVRSSAGAPEADYRGGRPAARRRRRGVNERPLASTAATERPVTSDCGLASEVGAQSRSATSPPWWPRRLHAAGEDAVLPFDPGLGGGAGEGFEVSCAEVLLGREVQDAV</sequence>
<dbReference type="Proteomes" id="UP000314294">
    <property type="component" value="Unassembled WGS sequence"/>
</dbReference>
<proteinExistence type="predicted"/>
<feature type="region of interest" description="Disordered" evidence="1">
    <location>
        <begin position="118"/>
        <end position="183"/>
    </location>
</feature>
<name>A0A4Z2F1Y6_9TELE</name>
<evidence type="ECO:0000256" key="1">
    <source>
        <dbReference type="SAM" id="MobiDB-lite"/>
    </source>
</evidence>
<evidence type="ECO:0000313" key="2">
    <source>
        <dbReference type="EMBL" id="TNN34781.1"/>
    </source>
</evidence>
<evidence type="ECO:0000313" key="3">
    <source>
        <dbReference type="Proteomes" id="UP000314294"/>
    </source>
</evidence>
<comment type="caution">
    <text evidence="2">The sequence shown here is derived from an EMBL/GenBank/DDBJ whole genome shotgun (WGS) entry which is preliminary data.</text>
</comment>